<dbReference type="OrthoDB" id="8547623at2759"/>
<keyword evidence="6" id="KW-0221">Differentiation</keyword>
<organism evidence="11 12">
    <name type="scientific">Fundulus heteroclitus</name>
    <name type="common">Killifish</name>
    <name type="synonym">Mummichog</name>
    <dbReference type="NCBI Taxonomy" id="8078"/>
    <lineage>
        <taxon>Eukaryota</taxon>
        <taxon>Metazoa</taxon>
        <taxon>Chordata</taxon>
        <taxon>Craniata</taxon>
        <taxon>Vertebrata</taxon>
        <taxon>Euteleostomi</taxon>
        <taxon>Actinopterygii</taxon>
        <taxon>Neopterygii</taxon>
        <taxon>Teleostei</taxon>
        <taxon>Neoteleostei</taxon>
        <taxon>Acanthomorphata</taxon>
        <taxon>Ovalentaria</taxon>
        <taxon>Atherinomorphae</taxon>
        <taxon>Cyprinodontiformes</taxon>
        <taxon>Fundulidae</taxon>
        <taxon>Fundulus</taxon>
    </lineage>
</organism>
<comment type="subcellular location">
    <subcellularLocation>
        <location evidence="1">Secreted</location>
    </subcellularLocation>
</comment>
<evidence type="ECO:0000256" key="1">
    <source>
        <dbReference type="ARBA" id="ARBA00004613"/>
    </source>
</evidence>
<reference evidence="11" key="2">
    <citation type="submission" date="2025-09" db="UniProtKB">
        <authorList>
            <consortium name="Ensembl"/>
        </authorList>
    </citation>
    <scope>IDENTIFICATION</scope>
</reference>
<keyword evidence="8" id="KW-0395">Inflammatory response</keyword>
<dbReference type="Ensembl" id="ENSFHET00000023328.1">
    <property type="protein sequence ID" value="ENSFHEP00000015267.1"/>
    <property type="gene ID" value="ENSFHEG00000016863.1"/>
</dbReference>
<keyword evidence="7" id="KW-1015">Disulfide bond</keyword>
<keyword evidence="5 10" id="KW-0732">Signal</keyword>
<evidence type="ECO:0000256" key="4">
    <source>
        <dbReference type="ARBA" id="ARBA00022525"/>
    </source>
</evidence>
<feature type="chain" id="PRO_5018655810" description="Retinoic acid receptor responder protein 2" evidence="10">
    <location>
        <begin position="21"/>
        <end position="163"/>
    </location>
</feature>
<evidence type="ECO:0000313" key="12">
    <source>
        <dbReference type="Proteomes" id="UP000265000"/>
    </source>
</evidence>
<dbReference type="Proteomes" id="UP000265000">
    <property type="component" value="Unplaced"/>
</dbReference>
<dbReference type="GO" id="GO:0050994">
    <property type="term" value="P:regulation of lipid catabolic process"/>
    <property type="evidence" value="ECO:0007669"/>
    <property type="project" value="InterPro"/>
</dbReference>
<evidence type="ECO:0000256" key="9">
    <source>
        <dbReference type="ARBA" id="ARBA00032785"/>
    </source>
</evidence>
<dbReference type="GO" id="GO:0005102">
    <property type="term" value="F:signaling receptor binding"/>
    <property type="evidence" value="ECO:0007669"/>
    <property type="project" value="InterPro"/>
</dbReference>
<evidence type="ECO:0000256" key="10">
    <source>
        <dbReference type="SAM" id="SignalP"/>
    </source>
</evidence>
<name>A0A3Q2PQY8_FUNHE</name>
<dbReference type="PANTHER" id="PTHR15106:SF2">
    <property type="entry name" value="RETINOIC ACID RECEPTOR RESPONDER PROTEIN 2"/>
    <property type="match status" value="1"/>
</dbReference>
<evidence type="ECO:0000256" key="5">
    <source>
        <dbReference type="ARBA" id="ARBA00022729"/>
    </source>
</evidence>
<keyword evidence="12" id="KW-1185">Reference proteome</keyword>
<dbReference type="GO" id="GO:0005576">
    <property type="term" value="C:extracellular region"/>
    <property type="evidence" value="ECO:0007669"/>
    <property type="project" value="UniProtKB-SubCell"/>
</dbReference>
<evidence type="ECO:0000256" key="7">
    <source>
        <dbReference type="ARBA" id="ARBA00023157"/>
    </source>
</evidence>
<evidence type="ECO:0000256" key="6">
    <source>
        <dbReference type="ARBA" id="ARBA00022782"/>
    </source>
</evidence>
<dbReference type="GO" id="GO:0030154">
    <property type="term" value="P:cell differentiation"/>
    <property type="evidence" value="ECO:0007669"/>
    <property type="project" value="UniProtKB-KW"/>
</dbReference>
<evidence type="ECO:0000256" key="2">
    <source>
        <dbReference type="ARBA" id="ARBA00018808"/>
    </source>
</evidence>
<evidence type="ECO:0000313" key="11">
    <source>
        <dbReference type="Ensembl" id="ENSFHEP00000015267.1"/>
    </source>
</evidence>
<feature type="signal peptide" evidence="10">
    <location>
        <begin position="1"/>
        <end position="20"/>
    </location>
</feature>
<keyword evidence="3" id="KW-0145">Chemotaxis</keyword>
<dbReference type="InterPro" id="IPR046350">
    <property type="entry name" value="Cystatin_sf"/>
</dbReference>
<dbReference type="GO" id="GO:0006935">
    <property type="term" value="P:chemotaxis"/>
    <property type="evidence" value="ECO:0007669"/>
    <property type="project" value="UniProtKB-KW"/>
</dbReference>
<dbReference type="GeneID" id="105915827"/>
<dbReference type="PANTHER" id="PTHR15106">
    <property type="entry name" value="RETINOIC ACID RECEPTOR RESPONDER PROTEIN 2"/>
    <property type="match status" value="1"/>
</dbReference>
<dbReference type="GeneTree" id="ENSGT00400000024709"/>
<accession>A0A3Q2PQY8</accession>
<dbReference type="Gene3D" id="3.10.450.10">
    <property type="match status" value="1"/>
</dbReference>
<evidence type="ECO:0000256" key="8">
    <source>
        <dbReference type="ARBA" id="ARBA00023198"/>
    </source>
</evidence>
<dbReference type="AlphaFoldDB" id="A0A3Q2PQY8"/>
<keyword evidence="4" id="KW-0964">Secreted</keyword>
<reference evidence="11" key="1">
    <citation type="submission" date="2025-08" db="UniProtKB">
        <authorList>
            <consortium name="Ensembl"/>
        </authorList>
    </citation>
    <scope>IDENTIFICATION</scope>
</reference>
<sequence length="163" mass="18269">MAARLLLLVCVAAGLLSAEAQDAYSQLPDVYKKGVDLALEQLNSHAGVKHHFRFFKSVDKSEHDVGFGTRFLYHHFYLKPTRCAKGATISDLQSCPFRNDRPLMDCAVCYKTQSDQLEDSPAPYVHCIHKPRLTQAMTTTRWDHWKTMTYSTGGATIMALSTG</sequence>
<dbReference type="SUPFAM" id="SSF54403">
    <property type="entry name" value="Cystatin/monellin"/>
    <property type="match status" value="1"/>
</dbReference>
<evidence type="ECO:0000256" key="3">
    <source>
        <dbReference type="ARBA" id="ARBA00022500"/>
    </source>
</evidence>
<dbReference type="GO" id="GO:0006954">
    <property type="term" value="P:inflammatory response"/>
    <property type="evidence" value="ECO:0007669"/>
    <property type="project" value="UniProtKB-KW"/>
</dbReference>
<protein>
    <recommendedName>
        <fullName evidence="2">Retinoic acid receptor responder protein 2</fullName>
    </recommendedName>
    <alternativeName>
        <fullName evidence="9">Chemerin</fullName>
    </alternativeName>
</protein>
<proteinExistence type="predicted"/>
<dbReference type="InterPro" id="IPR029562">
    <property type="entry name" value="Chemerin"/>
</dbReference>